<dbReference type="Gene3D" id="3.40.630.30">
    <property type="match status" value="1"/>
</dbReference>
<evidence type="ECO:0008006" key="3">
    <source>
        <dbReference type="Google" id="ProtNLM"/>
    </source>
</evidence>
<evidence type="ECO:0000313" key="1">
    <source>
        <dbReference type="EMBL" id="OPJ63827.1"/>
    </source>
</evidence>
<dbReference type="EMBL" id="MZGV01000007">
    <property type="protein sequence ID" value="OPJ63827.1"/>
    <property type="molecule type" value="Genomic_DNA"/>
</dbReference>
<evidence type="ECO:0000313" key="2">
    <source>
        <dbReference type="Proteomes" id="UP000190080"/>
    </source>
</evidence>
<dbReference type="SUPFAM" id="SSF55729">
    <property type="entry name" value="Acyl-CoA N-acyltransferases (Nat)"/>
    <property type="match status" value="1"/>
</dbReference>
<gene>
    <name evidence="1" type="ORF">CLORY_10110</name>
</gene>
<name>A0A1V4IWM8_9CLOT</name>
<organism evidence="1 2">
    <name type="scientific">Clostridium oryzae</name>
    <dbReference type="NCBI Taxonomy" id="1450648"/>
    <lineage>
        <taxon>Bacteria</taxon>
        <taxon>Bacillati</taxon>
        <taxon>Bacillota</taxon>
        <taxon>Clostridia</taxon>
        <taxon>Eubacteriales</taxon>
        <taxon>Clostridiaceae</taxon>
        <taxon>Clostridium</taxon>
    </lineage>
</organism>
<reference evidence="1 2" key="1">
    <citation type="submission" date="2017-03" db="EMBL/GenBank/DDBJ databases">
        <title>Genome sequence of Clostridium oryzae DSM 28571.</title>
        <authorList>
            <person name="Poehlein A."/>
            <person name="Daniel R."/>
        </authorList>
    </citation>
    <scope>NUCLEOTIDE SEQUENCE [LARGE SCALE GENOMIC DNA]</scope>
    <source>
        <strain evidence="1 2">DSM 28571</strain>
    </source>
</reference>
<comment type="caution">
    <text evidence="1">The sequence shown here is derived from an EMBL/GenBank/DDBJ whole genome shotgun (WGS) entry which is preliminary data.</text>
</comment>
<dbReference type="AlphaFoldDB" id="A0A1V4IWM8"/>
<dbReference type="RefSeq" id="WP_079422436.1">
    <property type="nucleotide sequence ID" value="NZ_MZGV01000007.1"/>
</dbReference>
<dbReference type="STRING" id="1450648.CLORY_10110"/>
<dbReference type="Proteomes" id="UP000190080">
    <property type="component" value="Unassembled WGS sequence"/>
</dbReference>
<accession>A0A1V4IWM8</accession>
<dbReference type="OrthoDB" id="1424091at2"/>
<protein>
    <recommendedName>
        <fullName evidence="3">N-acetyltransferase domain-containing protein</fullName>
    </recommendedName>
</protein>
<keyword evidence="2" id="KW-1185">Reference proteome</keyword>
<proteinExistence type="predicted"/>
<dbReference type="InterPro" id="IPR016181">
    <property type="entry name" value="Acyl_CoA_acyltransferase"/>
</dbReference>
<sequence length="163" mass="19716">MEKKFVPDEFIIPEKLETEKFRMRMLTVNDVEKDYEAVMSSREHIRSTYDDEDDDTWPEENMTIEEDLEDLRRHQEEFLKREAFVYTVVTLDESKCLGCVYMYPSEKKEIDAEIYLWARASGVENGLEKLIFESVKKWVKKEWPFKKVAFPGLEPKWDEWKRI</sequence>